<evidence type="ECO:0000313" key="2">
    <source>
        <dbReference type="EMBL" id="GJS54011.1"/>
    </source>
</evidence>
<accession>A0ABQ4WM89</accession>
<organism evidence="2 3">
    <name type="scientific">Tanacetum coccineum</name>
    <dbReference type="NCBI Taxonomy" id="301880"/>
    <lineage>
        <taxon>Eukaryota</taxon>
        <taxon>Viridiplantae</taxon>
        <taxon>Streptophyta</taxon>
        <taxon>Embryophyta</taxon>
        <taxon>Tracheophyta</taxon>
        <taxon>Spermatophyta</taxon>
        <taxon>Magnoliopsida</taxon>
        <taxon>eudicotyledons</taxon>
        <taxon>Gunneridae</taxon>
        <taxon>Pentapetalae</taxon>
        <taxon>asterids</taxon>
        <taxon>campanulids</taxon>
        <taxon>Asterales</taxon>
        <taxon>Asteraceae</taxon>
        <taxon>Asteroideae</taxon>
        <taxon>Anthemideae</taxon>
        <taxon>Anthemidinae</taxon>
        <taxon>Tanacetum</taxon>
    </lineage>
</organism>
<protein>
    <submittedName>
        <fullName evidence="2">Uncharacterized protein</fullName>
    </submittedName>
</protein>
<dbReference type="EMBL" id="BQNB010008766">
    <property type="protein sequence ID" value="GJS54011.1"/>
    <property type="molecule type" value="Genomic_DNA"/>
</dbReference>
<reference evidence="2" key="2">
    <citation type="submission" date="2022-01" db="EMBL/GenBank/DDBJ databases">
        <authorList>
            <person name="Yamashiro T."/>
            <person name="Shiraishi A."/>
            <person name="Satake H."/>
            <person name="Nakayama K."/>
        </authorList>
    </citation>
    <scope>NUCLEOTIDE SEQUENCE</scope>
</reference>
<reference evidence="2" key="1">
    <citation type="journal article" date="2022" name="Int. J. Mol. Sci.">
        <title>Draft Genome of Tanacetum Coccineum: Genomic Comparison of Closely Related Tanacetum-Family Plants.</title>
        <authorList>
            <person name="Yamashiro T."/>
            <person name="Shiraishi A."/>
            <person name="Nakayama K."/>
            <person name="Satake H."/>
        </authorList>
    </citation>
    <scope>NUCLEOTIDE SEQUENCE</scope>
</reference>
<keyword evidence="1" id="KW-0732">Signal</keyword>
<keyword evidence="3" id="KW-1185">Reference proteome</keyword>
<sequence>MSSWFLLSILSTKCYGMMRGSIMWLVLHHIPMEKPTSKSVMLIELIKKYDDSSDEEFEIQRIWLCTFTDTEAARAAICFPNSHALSEVISSR</sequence>
<evidence type="ECO:0000256" key="1">
    <source>
        <dbReference type="SAM" id="SignalP"/>
    </source>
</evidence>
<name>A0ABQ4WM89_9ASTR</name>
<feature type="signal peptide" evidence="1">
    <location>
        <begin position="1"/>
        <end position="16"/>
    </location>
</feature>
<evidence type="ECO:0000313" key="3">
    <source>
        <dbReference type="Proteomes" id="UP001151760"/>
    </source>
</evidence>
<gene>
    <name evidence="2" type="ORF">Tco_0627373</name>
</gene>
<feature type="chain" id="PRO_5046220372" evidence="1">
    <location>
        <begin position="17"/>
        <end position="92"/>
    </location>
</feature>
<proteinExistence type="predicted"/>
<dbReference type="Proteomes" id="UP001151760">
    <property type="component" value="Unassembled WGS sequence"/>
</dbReference>
<comment type="caution">
    <text evidence="2">The sequence shown here is derived from an EMBL/GenBank/DDBJ whole genome shotgun (WGS) entry which is preliminary data.</text>
</comment>